<dbReference type="PANTHER" id="PTHR31674">
    <property type="entry name" value="B3 DOMAIN-CONTAINING PROTEIN REM-LIKE 3-RELATED"/>
    <property type="match status" value="1"/>
</dbReference>
<comment type="subcellular location">
    <subcellularLocation>
        <location evidence="1">Nucleus</location>
    </subcellularLocation>
</comment>
<protein>
    <recommendedName>
        <fullName evidence="7">TF-B3 domain-containing protein</fullName>
    </recommendedName>
</protein>
<dbReference type="Pfam" id="PF02362">
    <property type="entry name" value="B3"/>
    <property type="match status" value="3"/>
</dbReference>
<reference evidence="8" key="2">
    <citation type="submission" date="2018-04" db="EMBL/GenBank/DDBJ databases">
        <title>OnivRS2 (Oryza nivara Reference Sequence Version 2).</title>
        <authorList>
            <person name="Zhang J."/>
            <person name="Kudrna D."/>
            <person name="Lee S."/>
            <person name="Talag J."/>
            <person name="Rajasekar S."/>
            <person name="Welchert J."/>
            <person name="Hsing Y.-I."/>
            <person name="Wing R.A."/>
        </authorList>
    </citation>
    <scope>NUCLEOTIDE SEQUENCE [LARGE SCALE GENOMIC DNA]</scope>
    <source>
        <strain evidence="8">SL10</strain>
    </source>
</reference>
<evidence type="ECO:0000256" key="4">
    <source>
        <dbReference type="ARBA" id="ARBA00023125"/>
    </source>
</evidence>
<dbReference type="SUPFAM" id="SSF101936">
    <property type="entry name" value="DNA-binding pseudobarrel domain"/>
    <property type="match status" value="3"/>
</dbReference>
<keyword evidence="3" id="KW-0805">Transcription regulation</keyword>
<dbReference type="eggNOG" id="ENOG502SQDG">
    <property type="taxonomic scope" value="Eukaryota"/>
</dbReference>
<dbReference type="GO" id="GO:0003677">
    <property type="term" value="F:DNA binding"/>
    <property type="evidence" value="ECO:0007669"/>
    <property type="project" value="UniProtKB-KW"/>
</dbReference>
<dbReference type="PANTHER" id="PTHR31674:SF62">
    <property type="entry name" value="B3 DOMAIN-CONTAINING PROTEIN REM14-RELATED"/>
    <property type="match status" value="1"/>
</dbReference>
<dbReference type="Gramene" id="ONIVA06G25740.1">
    <property type="protein sequence ID" value="ONIVA06G25740.1"/>
    <property type="gene ID" value="ONIVA06G25740"/>
</dbReference>
<keyword evidence="9" id="KW-1185">Reference proteome</keyword>
<accession>A0A0E0HTU0</accession>
<dbReference type="SMART" id="SM01019">
    <property type="entry name" value="B3"/>
    <property type="match status" value="3"/>
</dbReference>
<keyword evidence="4" id="KW-0238">DNA-binding</keyword>
<dbReference type="InterPro" id="IPR003340">
    <property type="entry name" value="B3_DNA-bd"/>
</dbReference>
<reference evidence="8" key="1">
    <citation type="submission" date="2015-04" db="UniProtKB">
        <authorList>
            <consortium name="EnsemblPlants"/>
        </authorList>
    </citation>
    <scope>IDENTIFICATION</scope>
    <source>
        <strain evidence="8">SL10</strain>
    </source>
</reference>
<evidence type="ECO:0000259" key="7">
    <source>
        <dbReference type="PROSITE" id="PS50863"/>
    </source>
</evidence>
<dbReference type="Proteomes" id="UP000006591">
    <property type="component" value="Chromosome 6"/>
</dbReference>
<evidence type="ECO:0000256" key="2">
    <source>
        <dbReference type="ARBA" id="ARBA00022737"/>
    </source>
</evidence>
<dbReference type="HOGENOM" id="CLU_031663_1_0_1"/>
<dbReference type="STRING" id="4536.A0A0E0HTU0"/>
<keyword evidence="6" id="KW-0539">Nucleus</keyword>
<evidence type="ECO:0000256" key="3">
    <source>
        <dbReference type="ARBA" id="ARBA00023015"/>
    </source>
</evidence>
<evidence type="ECO:0000256" key="6">
    <source>
        <dbReference type="ARBA" id="ARBA00023242"/>
    </source>
</evidence>
<feature type="domain" description="TF-B3" evidence="7">
    <location>
        <begin position="61"/>
        <end position="124"/>
    </location>
</feature>
<name>A0A0E0HTU0_ORYNI</name>
<keyword evidence="2" id="KW-0677">Repeat</keyword>
<dbReference type="Gene3D" id="2.40.330.10">
    <property type="entry name" value="DNA-binding pseudobarrel domain"/>
    <property type="match status" value="3"/>
</dbReference>
<evidence type="ECO:0000256" key="1">
    <source>
        <dbReference type="ARBA" id="ARBA00004123"/>
    </source>
</evidence>
<sequence>MPLSAGSLRRRPKFAAPLLSPACLHRLSVPGEFAARLDDDDAAGVGEEEEEEESGRRAAAVLVVGPLGKVWRVELRRSPAGDGEAWLGGGWSELAAAHGLGEGWGVVLRLERRGVASLRVFDPGFCLARFCTPHAGMRTKDRPRFIKLLQQEDLEKMKIPEKFVQQHLTETYTNNHQNAIIVCPLGKFWRVELQREQPDVLLRDGWAPFLAAHDLSEGNILLFRYEGNMVFTVEVFLQNGCLKEYKTAALYLTDGTEGPSNAPQQSAAKVHLSSGKGREELRSVRGTFCSQIGLLEACAITLKISMKKKGSWRVAFKTANTYGYINGPGWRKFCLENEVKEGDCLTFNAIETTVWHVVIVHC</sequence>
<dbReference type="CDD" id="cd10017">
    <property type="entry name" value="B3_DNA"/>
    <property type="match status" value="2"/>
</dbReference>
<dbReference type="GO" id="GO:0005634">
    <property type="term" value="C:nucleus"/>
    <property type="evidence" value="ECO:0007669"/>
    <property type="project" value="UniProtKB-SubCell"/>
</dbReference>
<dbReference type="AlphaFoldDB" id="A0A0E0HTU0"/>
<dbReference type="PROSITE" id="PS50863">
    <property type="entry name" value="B3"/>
    <property type="match status" value="3"/>
</dbReference>
<evidence type="ECO:0000313" key="9">
    <source>
        <dbReference type="Proteomes" id="UP000006591"/>
    </source>
</evidence>
<feature type="domain" description="TF-B3" evidence="7">
    <location>
        <begin position="267"/>
        <end position="362"/>
    </location>
</feature>
<feature type="domain" description="TF-B3" evidence="7">
    <location>
        <begin position="142"/>
        <end position="239"/>
    </location>
</feature>
<proteinExistence type="predicted"/>
<dbReference type="InterPro" id="IPR039218">
    <property type="entry name" value="REM_fam"/>
</dbReference>
<keyword evidence="5" id="KW-0804">Transcription</keyword>
<dbReference type="OMA" id="MESTRSW"/>
<organism evidence="8">
    <name type="scientific">Oryza nivara</name>
    <name type="common">Indian wild rice</name>
    <name type="synonym">Oryza sativa f. spontanea</name>
    <dbReference type="NCBI Taxonomy" id="4536"/>
    <lineage>
        <taxon>Eukaryota</taxon>
        <taxon>Viridiplantae</taxon>
        <taxon>Streptophyta</taxon>
        <taxon>Embryophyta</taxon>
        <taxon>Tracheophyta</taxon>
        <taxon>Spermatophyta</taxon>
        <taxon>Magnoliopsida</taxon>
        <taxon>Liliopsida</taxon>
        <taxon>Poales</taxon>
        <taxon>Poaceae</taxon>
        <taxon>BOP clade</taxon>
        <taxon>Oryzoideae</taxon>
        <taxon>Oryzeae</taxon>
        <taxon>Oryzinae</taxon>
        <taxon>Oryza</taxon>
    </lineage>
</organism>
<dbReference type="EnsemblPlants" id="ONIVA06G25740.1">
    <property type="protein sequence ID" value="ONIVA06G25740.1"/>
    <property type="gene ID" value="ONIVA06G25740"/>
</dbReference>
<evidence type="ECO:0000256" key="5">
    <source>
        <dbReference type="ARBA" id="ARBA00023163"/>
    </source>
</evidence>
<dbReference type="InterPro" id="IPR015300">
    <property type="entry name" value="DNA-bd_pseudobarrel_sf"/>
</dbReference>
<evidence type="ECO:0000313" key="8">
    <source>
        <dbReference type="EnsemblPlants" id="ONIVA06G25740.1"/>
    </source>
</evidence>